<organism evidence="1 2">
    <name type="scientific">Mucilaginibacter litoreus</name>
    <dbReference type="NCBI Taxonomy" id="1048221"/>
    <lineage>
        <taxon>Bacteria</taxon>
        <taxon>Pseudomonadati</taxon>
        <taxon>Bacteroidota</taxon>
        <taxon>Sphingobacteriia</taxon>
        <taxon>Sphingobacteriales</taxon>
        <taxon>Sphingobacteriaceae</taxon>
        <taxon>Mucilaginibacter</taxon>
    </lineage>
</organism>
<comment type="caution">
    <text evidence="1">The sequence shown here is derived from an EMBL/GenBank/DDBJ whole genome shotgun (WGS) entry which is preliminary data.</text>
</comment>
<dbReference type="Proteomes" id="UP001597010">
    <property type="component" value="Unassembled WGS sequence"/>
</dbReference>
<dbReference type="EMBL" id="JBHTHZ010000009">
    <property type="protein sequence ID" value="MFD0794290.1"/>
    <property type="molecule type" value="Genomic_DNA"/>
</dbReference>
<proteinExistence type="predicted"/>
<evidence type="ECO:0000313" key="2">
    <source>
        <dbReference type="Proteomes" id="UP001597010"/>
    </source>
</evidence>
<evidence type="ECO:0000313" key="1">
    <source>
        <dbReference type="EMBL" id="MFD0794290.1"/>
    </source>
</evidence>
<dbReference type="RefSeq" id="WP_377115409.1">
    <property type="nucleotide sequence ID" value="NZ_JBHTHZ010000009.1"/>
</dbReference>
<protein>
    <recommendedName>
        <fullName evidence="3">Lipocalin-like domain-containing protein</fullName>
    </recommendedName>
</protein>
<name>A0ABW3ATU0_9SPHI</name>
<reference evidence="2" key="1">
    <citation type="journal article" date="2019" name="Int. J. Syst. Evol. Microbiol.">
        <title>The Global Catalogue of Microorganisms (GCM) 10K type strain sequencing project: providing services to taxonomists for standard genome sequencing and annotation.</title>
        <authorList>
            <consortium name="The Broad Institute Genomics Platform"/>
            <consortium name="The Broad Institute Genome Sequencing Center for Infectious Disease"/>
            <person name="Wu L."/>
            <person name="Ma J."/>
        </authorList>
    </citation>
    <scope>NUCLEOTIDE SEQUENCE [LARGE SCALE GENOMIC DNA]</scope>
    <source>
        <strain evidence="2">CCUG 61484</strain>
    </source>
</reference>
<keyword evidence="2" id="KW-1185">Reference proteome</keyword>
<accession>A0ABW3ATU0</accession>
<evidence type="ECO:0008006" key="3">
    <source>
        <dbReference type="Google" id="ProtNLM"/>
    </source>
</evidence>
<sequence length="103" mass="11543">MFGTWELRAYSTGWSPFQHFAPGNGDKYVFKADSTYVKYKDNAMEKQGRFSINIRGKEGSMKYGTISLTNPDYSDAFSIKGDTINIGTSVADGPTAQYVRINY</sequence>
<gene>
    <name evidence="1" type="ORF">ACFQZX_11735</name>
</gene>